<evidence type="ECO:0000313" key="2">
    <source>
        <dbReference type="EMBL" id="CAL4773347.1"/>
    </source>
</evidence>
<dbReference type="EMBL" id="CAMXCT020001039">
    <property type="protein sequence ID" value="CAL1139410.1"/>
    <property type="molecule type" value="Genomic_DNA"/>
</dbReference>
<sequence>EELVRKWYNIPVADLSTQTGQKLDTVLYQSSDDDDTVGRLFLSVTDENVKKNSETQVEQLARALSDLLSMTPHLYTYIARVTRWKDFVTQAGVSIKGMRHVHYLRFCERKDMGSDILDNVSEIEEYKSGDRHPEDIFLITKRWLADTQMSRVICVMPAGVAKQLRTGHYLPNGQADRRKISDPVKKNILRYVPKNHRAGTLNSDATTYLLKWVQGILPKHPRPASYPILGYRYIPEMRAESLMAGTWTVPTRRKIFDLSMGHEDDMDQESSSDDGDIVLPQALVNC</sequence>
<organism evidence="1">
    <name type="scientific">Cladocopium goreaui</name>
    <dbReference type="NCBI Taxonomy" id="2562237"/>
    <lineage>
        <taxon>Eukaryota</taxon>
        <taxon>Sar</taxon>
        <taxon>Alveolata</taxon>
        <taxon>Dinophyceae</taxon>
        <taxon>Suessiales</taxon>
        <taxon>Symbiodiniaceae</taxon>
        <taxon>Cladocopium</taxon>
    </lineage>
</organism>
<proteinExistence type="predicted"/>
<evidence type="ECO:0000313" key="1">
    <source>
        <dbReference type="EMBL" id="CAI3986035.1"/>
    </source>
</evidence>
<dbReference type="AlphaFoldDB" id="A0A9P1C7B0"/>
<keyword evidence="3" id="KW-1185">Reference proteome</keyword>
<evidence type="ECO:0000313" key="3">
    <source>
        <dbReference type="Proteomes" id="UP001152797"/>
    </source>
</evidence>
<dbReference type="EMBL" id="CAMXCT010001039">
    <property type="protein sequence ID" value="CAI3986035.1"/>
    <property type="molecule type" value="Genomic_DNA"/>
</dbReference>
<accession>A0A9P1C7B0</accession>
<dbReference type="EMBL" id="CAMXCT030001039">
    <property type="protein sequence ID" value="CAL4773347.1"/>
    <property type="molecule type" value="Genomic_DNA"/>
</dbReference>
<comment type="caution">
    <text evidence="1">The sequence shown here is derived from an EMBL/GenBank/DDBJ whole genome shotgun (WGS) entry which is preliminary data.</text>
</comment>
<reference evidence="2 3" key="2">
    <citation type="submission" date="2024-05" db="EMBL/GenBank/DDBJ databases">
        <authorList>
            <person name="Chen Y."/>
            <person name="Shah S."/>
            <person name="Dougan E. K."/>
            <person name="Thang M."/>
            <person name="Chan C."/>
        </authorList>
    </citation>
    <scope>NUCLEOTIDE SEQUENCE [LARGE SCALE GENOMIC DNA]</scope>
</reference>
<reference evidence="1" key="1">
    <citation type="submission" date="2022-10" db="EMBL/GenBank/DDBJ databases">
        <authorList>
            <person name="Chen Y."/>
            <person name="Dougan E. K."/>
            <person name="Chan C."/>
            <person name="Rhodes N."/>
            <person name="Thang M."/>
        </authorList>
    </citation>
    <scope>NUCLEOTIDE SEQUENCE</scope>
</reference>
<dbReference type="Proteomes" id="UP001152797">
    <property type="component" value="Unassembled WGS sequence"/>
</dbReference>
<feature type="non-terminal residue" evidence="1">
    <location>
        <position position="1"/>
    </location>
</feature>
<gene>
    <name evidence="1" type="ORF">C1SCF055_LOCUS13419</name>
</gene>
<name>A0A9P1C7B0_9DINO</name>
<protein>
    <submittedName>
        <fullName evidence="1">Uncharacterized protein</fullName>
    </submittedName>
</protein>